<name>A0A4V3CGM2_9GAMM</name>
<gene>
    <name evidence="2" type="ORF">DFP79_1893</name>
</gene>
<dbReference type="Pfam" id="PF20075">
    <property type="entry name" value="DUF6471"/>
    <property type="match status" value="1"/>
</dbReference>
<proteinExistence type="predicted"/>
<protein>
    <recommendedName>
        <fullName evidence="1">DUF6471 domain-containing protein</fullName>
    </recommendedName>
</protein>
<dbReference type="OrthoDB" id="5638603at2"/>
<keyword evidence="3" id="KW-1185">Reference proteome</keyword>
<reference evidence="2 3" key="1">
    <citation type="submission" date="2019-03" db="EMBL/GenBank/DDBJ databases">
        <title>Genomic Encyclopedia of Type Strains, Phase III (KMG-III): the genomes of soil and plant-associated and newly described type strains.</title>
        <authorList>
            <person name="Whitman W."/>
        </authorList>
    </citation>
    <scope>NUCLEOTIDE SEQUENCE [LARGE SCALE GENOMIC DNA]</scope>
    <source>
        <strain evidence="2 3">CECT 7378</strain>
    </source>
</reference>
<evidence type="ECO:0000259" key="1">
    <source>
        <dbReference type="Pfam" id="PF20075"/>
    </source>
</evidence>
<dbReference type="AlphaFoldDB" id="A0A4V3CGM2"/>
<organism evidence="2 3">
    <name type="scientific">Marinomonas balearica</name>
    <dbReference type="NCBI Taxonomy" id="491947"/>
    <lineage>
        <taxon>Bacteria</taxon>
        <taxon>Pseudomonadati</taxon>
        <taxon>Pseudomonadota</taxon>
        <taxon>Gammaproteobacteria</taxon>
        <taxon>Oceanospirillales</taxon>
        <taxon>Oceanospirillaceae</taxon>
        <taxon>Marinomonas</taxon>
    </lineage>
</organism>
<dbReference type="RefSeq" id="WP_133503679.1">
    <property type="nucleotide sequence ID" value="NZ_SNXC01000011.1"/>
</dbReference>
<comment type="caution">
    <text evidence="2">The sequence shown here is derived from an EMBL/GenBank/DDBJ whole genome shotgun (WGS) entry which is preliminary data.</text>
</comment>
<dbReference type="EMBL" id="SNXC01000011">
    <property type="protein sequence ID" value="TDO98252.1"/>
    <property type="molecule type" value="Genomic_DNA"/>
</dbReference>
<feature type="domain" description="DUF6471" evidence="1">
    <location>
        <begin position="19"/>
        <end position="78"/>
    </location>
</feature>
<dbReference type="InterPro" id="IPR045526">
    <property type="entry name" value="DUF6471"/>
</dbReference>
<dbReference type="Proteomes" id="UP000294656">
    <property type="component" value="Unassembled WGS sequence"/>
</dbReference>
<evidence type="ECO:0000313" key="3">
    <source>
        <dbReference type="Proteomes" id="UP000294656"/>
    </source>
</evidence>
<accession>A0A4V3CGM2</accession>
<sequence>MNQDQNIKNRHSLSPYKLAITRYIRSSLALKGMKYEDLSVALSEKGICMTPENLRSKTHKGMFSADLFAVIVDVLELEDTALQEILKQVKNV</sequence>
<evidence type="ECO:0000313" key="2">
    <source>
        <dbReference type="EMBL" id="TDO98252.1"/>
    </source>
</evidence>